<dbReference type="SMART" id="SM00446">
    <property type="entry name" value="LRRcap"/>
    <property type="match status" value="1"/>
</dbReference>
<dbReference type="Gene3D" id="3.80.10.10">
    <property type="entry name" value="Ribonuclease Inhibitor"/>
    <property type="match status" value="1"/>
</dbReference>
<evidence type="ECO:0000256" key="2">
    <source>
        <dbReference type="ARBA" id="ARBA00022614"/>
    </source>
</evidence>
<dbReference type="SUPFAM" id="SSF52058">
    <property type="entry name" value="L domain-like"/>
    <property type="match status" value="1"/>
</dbReference>
<gene>
    <name evidence="10" type="ORF">UTRI_05212</name>
</gene>
<dbReference type="GO" id="GO:0005686">
    <property type="term" value="C:U2 snRNP"/>
    <property type="evidence" value="ECO:0007669"/>
    <property type="project" value="TreeGrafter"/>
</dbReference>
<dbReference type="GO" id="GO:0005681">
    <property type="term" value="C:spliceosomal complex"/>
    <property type="evidence" value="ECO:0007669"/>
    <property type="project" value="UniProtKB-KW"/>
</dbReference>
<dbReference type="InterPro" id="IPR001611">
    <property type="entry name" value="Leu-rich_rpt"/>
</dbReference>
<dbReference type="GO" id="GO:0000398">
    <property type="term" value="P:mRNA splicing, via spliceosome"/>
    <property type="evidence" value="ECO:0007669"/>
    <property type="project" value="InterPro"/>
</dbReference>
<dbReference type="AlphaFoldDB" id="A0A5C3EKJ3"/>
<dbReference type="PANTHER" id="PTHR10552">
    <property type="entry name" value="U2 SMALL NUCLEAR RIBONUCLEOPROTEIN A"/>
    <property type="match status" value="1"/>
</dbReference>
<sequence length="250" mass="28227">MKLTPELLTRSNSSLNHLGDRTLDLRGLKIPAIENLGVTRDQNDAIDLTDNDIRHLGNFPLLTQLKHLLLSNNLITRIDPRLAFSLPALHTLTLTNNSISDLAELSHLSKCSRLEYLCLMGNPVAREKHYRGFVIWKLPQVRVLDYQRIRDKERELAKELMETEDGRPSALAASILRKSGGESAMDVDGDVVVGKKKTFEPGRLNGSSRRLLTPEERKAIEDAIEKSESLDEIRRLEEQLKMGHTFVDSS</sequence>
<dbReference type="PANTHER" id="PTHR10552:SF6">
    <property type="entry name" value="U2 SMALL NUCLEAR RIBONUCLEOPROTEIN A"/>
    <property type="match status" value="1"/>
</dbReference>
<dbReference type="Proteomes" id="UP000324022">
    <property type="component" value="Unassembled WGS sequence"/>
</dbReference>
<dbReference type="OrthoDB" id="433501at2759"/>
<dbReference type="FunFam" id="3.80.10.10:FF:000026">
    <property type="entry name" value="U2 small nuclear ribonucleoprotein A"/>
    <property type="match status" value="1"/>
</dbReference>
<evidence type="ECO:0000256" key="1">
    <source>
        <dbReference type="ARBA" id="ARBA00004123"/>
    </source>
</evidence>
<accession>A0A5C3EKJ3</accession>
<evidence type="ECO:0000256" key="5">
    <source>
        <dbReference type="ARBA" id="ARBA00023187"/>
    </source>
</evidence>
<evidence type="ECO:0000313" key="11">
    <source>
        <dbReference type="Proteomes" id="UP000324022"/>
    </source>
</evidence>
<evidence type="ECO:0000313" key="10">
    <source>
        <dbReference type="EMBL" id="SPO30595.1"/>
    </source>
</evidence>
<dbReference type="InterPro" id="IPR032675">
    <property type="entry name" value="LRR_dom_sf"/>
</dbReference>
<evidence type="ECO:0000256" key="3">
    <source>
        <dbReference type="ARBA" id="ARBA00022728"/>
    </source>
</evidence>
<name>A0A5C3EKJ3_9BASI</name>
<keyword evidence="11" id="KW-1185">Reference proteome</keyword>
<reference evidence="10 11" key="1">
    <citation type="submission" date="2018-03" db="EMBL/GenBank/DDBJ databases">
        <authorList>
            <person name="Guldener U."/>
        </authorList>
    </citation>
    <scope>NUCLEOTIDE SEQUENCE [LARGE SCALE GENOMIC DNA]</scope>
    <source>
        <strain evidence="10 11">NBRC100155</strain>
    </source>
</reference>
<keyword evidence="3" id="KW-0507">mRNA processing</keyword>
<evidence type="ECO:0000256" key="4">
    <source>
        <dbReference type="ARBA" id="ARBA00022737"/>
    </source>
</evidence>
<dbReference type="InterPro" id="IPR003603">
    <property type="entry name" value="U2A'_phosphoprotein32A_C"/>
</dbReference>
<keyword evidence="2" id="KW-0433">Leucine-rich repeat</keyword>
<evidence type="ECO:0000259" key="9">
    <source>
        <dbReference type="SMART" id="SM00446"/>
    </source>
</evidence>
<feature type="domain" description="U2A'/phosphoprotein 32 family A C-terminal" evidence="9">
    <location>
        <begin position="127"/>
        <end position="145"/>
    </location>
</feature>
<dbReference type="GO" id="GO:0030620">
    <property type="term" value="F:U2 snRNA binding"/>
    <property type="evidence" value="ECO:0007669"/>
    <property type="project" value="InterPro"/>
</dbReference>
<keyword evidence="5" id="KW-0508">mRNA splicing</keyword>
<dbReference type="InterPro" id="IPR044640">
    <property type="entry name" value="RU2A"/>
</dbReference>
<dbReference type="SMART" id="SM00369">
    <property type="entry name" value="LRR_TYP"/>
    <property type="match status" value="2"/>
</dbReference>
<evidence type="ECO:0000256" key="7">
    <source>
        <dbReference type="ARBA" id="ARBA00024196"/>
    </source>
</evidence>
<organism evidence="10 11">
    <name type="scientific">Ustilago trichophora</name>
    <dbReference type="NCBI Taxonomy" id="86804"/>
    <lineage>
        <taxon>Eukaryota</taxon>
        <taxon>Fungi</taxon>
        <taxon>Dikarya</taxon>
        <taxon>Basidiomycota</taxon>
        <taxon>Ustilaginomycotina</taxon>
        <taxon>Ustilaginomycetes</taxon>
        <taxon>Ustilaginales</taxon>
        <taxon>Ustilaginaceae</taxon>
        <taxon>Ustilago</taxon>
    </lineage>
</organism>
<dbReference type="EMBL" id="OOIN01000034">
    <property type="protein sequence ID" value="SPO30595.1"/>
    <property type="molecule type" value="Genomic_DNA"/>
</dbReference>
<evidence type="ECO:0000256" key="6">
    <source>
        <dbReference type="ARBA" id="ARBA00023242"/>
    </source>
</evidence>
<dbReference type="InterPro" id="IPR003591">
    <property type="entry name" value="Leu-rich_rpt_typical-subtyp"/>
</dbReference>
<keyword evidence="6" id="KW-0539">Nucleus</keyword>
<comment type="similarity">
    <text evidence="7">Belongs to the U2 small nuclear ribonucleoprotein A family.</text>
</comment>
<keyword evidence="3" id="KW-0747">Spliceosome</keyword>
<proteinExistence type="inferred from homology"/>
<dbReference type="Pfam" id="PF14580">
    <property type="entry name" value="LRR_9"/>
    <property type="match status" value="1"/>
</dbReference>
<keyword evidence="4" id="KW-0677">Repeat</keyword>
<evidence type="ECO:0000256" key="8">
    <source>
        <dbReference type="ARBA" id="ARBA00024238"/>
    </source>
</evidence>
<dbReference type="PROSITE" id="PS51450">
    <property type="entry name" value="LRR"/>
    <property type="match status" value="2"/>
</dbReference>
<protein>
    <recommendedName>
        <fullName evidence="8">U2 small nuclear ribonucleoprotein A'</fullName>
    </recommendedName>
</protein>
<comment type="subcellular location">
    <subcellularLocation>
        <location evidence="1">Nucleus</location>
    </subcellularLocation>
</comment>